<gene>
    <name evidence="1" type="ORF">GCM10022224_036510</name>
</gene>
<evidence type="ECO:0000313" key="2">
    <source>
        <dbReference type="Proteomes" id="UP001500902"/>
    </source>
</evidence>
<keyword evidence="2" id="KW-1185">Reference proteome</keyword>
<proteinExistence type="predicted"/>
<comment type="caution">
    <text evidence="1">The sequence shown here is derived from an EMBL/GenBank/DDBJ whole genome shotgun (WGS) entry which is preliminary data.</text>
</comment>
<dbReference type="EMBL" id="BAAAZP010000074">
    <property type="protein sequence ID" value="GAA3669084.1"/>
    <property type="molecule type" value="Genomic_DNA"/>
</dbReference>
<dbReference type="Proteomes" id="UP001500902">
    <property type="component" value="Unassembled WGS sequence"/>
</dbReference>
<organism evidence="1 2">
    <name type="scientific">Nonomuraea antimicrobica</name>
    <dbReference type="NCBI Taxonomy" id="561173"/>
    <lineage>
        <taxon>Bacteria</taxon>
        <taxon>Bacillati</taxon>
        <taxon>Actinomycetota</taxon>
        <taxon>Actinomycetes</taxon>
        <taxon>Streptosporangiales</taxon>
        <taxon>Streptosporangiaceae</taxon>
        <taxon>Nonomuraea</taxon>
    </lineage>
</organism>
<name>A0ABP7BSU5_9ACTN</name>
<evidence type="ECO:0000313" key="1">
    <source>
        <dbReference type="EMBL" id="GAA3669084.1"/>
    </source>
</evidence>
<dbReference type="RefSeq" id="WP_344878709.1">
    <property type="nucleotide sequence ID" value="NZ_BAAAZP010000074.1"/>
</dbReference>
<accession>A0ABP7BSU5</accession>
<sequence length="61" mass="6350">MRNIAVPAQPQKRGGGLLSLLMFLAVVGAIVYGINDPVGAAHAVKTVFRAVGTFVETLAKN</sequence>
<protein>
    <submittedName>
        <fullName evidence="1">Uncharacterized protein</fullName>
    </submittedName>
</protein>
<reference evidence="2" key="1">
    <citation type="journal article" date="2019" name="Int. J. Syst. Evol. Microbiol.">
        <title>The Global Catalogue of Microorganisms (GCM) 10K type strain sequencing project: providing services to taxonomists for standard genome sequencing and annotation.</title>
        <authorList>
            <consortium name="The Broad Institute Genomics Platform"/>
            <consortium name="The Broad Institute Genome Sequencing Center for Infectious Disease"/>
            <person name="Wu L."/>
            <person name="Ma J."/>
        </authorList>
    </citation>
    <scope>NUCLEOTIDE SEQUENCE [LARGE SCALE GENOMIC DNA]</scope>
    <source>
        <strain evidence="2">JCM 16904</strain>
    </source>
</reference>